<evidence type="ECO:0000313" key="2">
    <source>
        <dbReference type="Proteomes" id="UP000006237"/>
    </source>
</evidence>
<keyword evidence="2" id="KW-1185">Reference proteome</keyword>
<gene>
    <name evidence="1" type="ORF">HMPREF0293_1862</name>
</gene>
<accession>A0ABP2DRW8</accession>
<protein>
    <submittedName>
        <fullName evidence="1">Uncharacterized protein</fullName>
    </submittedName>
</protein>
<organism evidence="1 2">
    <name type="scientific">Corynebacterium glucuronolyticum ATCC 51866</name>
    <dbReference type="NCBI Taxonomy" id="548478"/>
    <lineage>
        <taxon>Bacteria</taxon>
        <taxon>Bacillati</taxon>
        <taxon>Actinomycetota</taxon>
        <taxon>Actinomycetes</taxon>
        <taxon>Mycobacteriales</taxon>
        <taxon>Corynebacteriaceae</taxon>
        <taxon>Corynebacterium</taxon>
    </lineage>
</organism>
<evidence type="ECO:0000313" key="1">
    <source>
        <dbReference type="EMBL" id="EEI62713.1"/>
    </source>
</evidence>
<name>A0ABP2DRW8_9CORY</name>
<reference evidence="1 2" key="1">
    <citation type="submission" date="2009-01" db="EMBL/GenBank/DDBJ databases">
        <authorList>
            <person name="Qin X."/>
            <person name="Bachman B."/>
            <person name="Battles P."/>
            <person name="Bell A."/>
            <person name="Bess C."/>
            <person name="Bickham C."/>
            <person name="Chaboub L."/>
            <person name="Chen D."/>
            <person name="Coyle M."/>
            <person name="Deiros D.R."/>
            <person name="Dinh H."/>
            <person name="Forbes L."/>
            <person name="Fowler G."/>
            <person name="Francisco L."/>
            <person name="Fu Q."/>
            <person name="Gubbala S."/>
            <person name="Hale W."/>
            <person name="Han Y."/>
            <person name="Hemphill L."/>
            <person name="Highlander S.K."/>
            <person name="Hirani K."/>
            <person name="Hogues M."/>
            <person name="Jackson L."/>
            <person name="Jakkamsetti A."/>
            <person name="Javaid M."/>
            <person name="Jiang H."/>
            <person name="Korchina V."/>
            <person name="Kovar C."/>
            <person name="Lara F."/>
            <person name="Lee S."/>
            <person name="Mata R."/>
            <person name="Mathew T."/>
            <person name="Moen C."/>
            <person name="Morales K."/>
            <person name="Munidasa M."/>
            <person name="Nazareth L."/>
            <person name="Ngo R."/>
            <person name="Nguyen L."/>
            <person name="Okwuonu G."/>
            <person name="Ongeri F."/>
            <person name="Patil S."/>
            <person name="Petrosino J."/>
            <person name="Pham C."/>
            <person name="Pham P."/>
            <person name="Pu L.-L."/>
            <person name="Puazo M."/>
            <person name="Raj R."/>
            <person name="Reid J."/>
            <person name="Rouhana J."/>
            <person name="Saada N."/>
            <person name="Shang Y."/>
            <person name="Simmons D."/>
            <person name="Thornton R."/>
            <person name="Warren J."/>
            <person name="Weissenberger G."/>
            <person name="Zhang J."/>
            <person name="Zhang L."/>
            <person name="Zhou C."/>
            <person name="Zhu D."/>
            <person name="Muzny D."/>
            <person name="Worley K."/>
            <person name="Gibbs R."/>
        </authorList>
    </citation>
    <scope>NUCLEOTIDE SEQUENCE [LARGE SCALE GENOMIC DNA]</scope>
    <source>
        <strain evidence="1 2">ATCC 51866</strain>
    </source>
</reference>
<comment type="caution">
    <text evidence="1">The sequence shown here is derived from an EMBL/GenBank/DDBJ whole genome shotgun (WGS) entry which is preliminary data.</text>
</comment>
<dbReference type="Proteomes" id="UP000006237">
    <property type="component" value="Unassembled WGS sequence"/>
</dbReference>
<proteinExistence type="predicted"/>
<sequence>MSIAGRIDTVKTGDPGSLSGGLPYFYPDYLASPGTHGCHERF</sequence>
<dbReference type="EMBL" id="ACHF01000067">
    <property type="protein sequence ID" value="EEI62713.1"/>
    <property type="molecule type" value="Genomic_DNA"/>
</dbReference>